<reference evidence="10 11" key="1">
    <citation type="submission" date="2011-06" db="EMBL/GenBank/DDBJ databases">
        <title>The draft genome of Thiorhodococcus drewsii AZ1.</title>
        <authorList>
            <consortium name="US DOE Joint Genome Institute (JGI-PGF)"/>
            <person name="Lucas S."/>
            <person name="Han J."/>
            <person name="Lapidus A."/>
            <person name="Cheng J.-F."/>
            <person name="Goodwin L."/>
            <person name="Pitluck S."/>
            <person name="Peters L."/>
            <person name="Land M.L."/>
            <person name="Hauser L."/>
            <person name="Vogl K."/>
            <person name="Liu Z."/>
            <person name="Imhoff J."/>
            <person name="Thiel V."/>
            <person name="Frigaard N.-U."/>
            <person name="Bryant D.A."/>
            <person name="Woyke T.J."/>
        </authorList>
    </citation>
    <scope>NUCLEOTIDE SEQUENCE [LARGE SCALE GENOMIC DNA]</scope>
    <source>
        <strain evidence="10 11">AZ1</strain>
    </source>
</reference>
<evidence type="ECO:0000256" key="6">
    <source>
        <dbReference type="ARBA" id="ARBA00022927"/>
    </source>
</evidence>
<accession>G2E335</accession>
<feature type="compositionally biased region" description="Basic and acidic residues" evidence="8">
    <location>
        <begin position="72"/>
        <end position="82"/>
    </location>
</feature>
<dbReference type="PANTHER" id="PTHR34982">
    <property type="entry name" value="YOP PROTEINS TRANSLOCATION PROTEIN L"/>
    <property type="match status" value="1"/>
</dbReference>
<comment type="similarity">
    <text evidence="2">Belongs to the FliH family.</text>
</comment>
<evidence type="ECO:0000259" key="9">
    <source>
        <dbReference type="Pfam" id="PF02108"/>
    </source>
</evidence>
<feature type="compositionally biased region" description="Polar residues" evidence="8">
    <location>
        <begin position="281"/>
        <end position="313"/>
    </location>
</feature>
<comment type="caution">
    <text evidence="10">The sequence shown here is derived from an EMBL/GenBank/DDBJ whole genome shotgun (WGS) entry which is preliminary data.</text>
</comment>
<evidence type="ECO:0000313" key="10">
    <source>
        <dbReference type="EMBL" id="EGV30497.1"/>
    </source>
</evidence>
<dbReference type="GO" id="GO:0015031">
    <property type="term" value="P:protein transport"/>
    <property type="evidence" value="ECO:0007669"/>
    <property type="project" value="UniProtKB-KW"/>
</dbReference>
<dbReference type="GO" id="GO:0005829">
    <property type="term" value="C:cytosol"/>
    <property type="evidence" value="ECO:0007669"/>
    <property type="project" value="TreeGrafter"/>
</dbReference>
<feature type="compositionally biased region" description="Basic and acidic residues" evidence="8">
    <location>
        <begin position="1"/>
        <end position="20"/>
    </location>
</feature>
<dbReference type="InterPro" id="IPR018035">
    <property type="entry name" value="Flagellar_FliH/T3SS_HrpE"/>
</dbReference>
<name>G2E335_9GAMM</name>
<protein>
    <recommendedName>
        <fullName evidence="3">Flagellar assembly protein FliH</fullName>
    </recommendedName>
</protein>
<feature type="region of interest" description="Disordered" evidence="8">
    <location>
        <begin position="1"/>
        <end position="82"/>
    </location>
</feature>
<keyword evidence="10" id="KW-0969">Cilium</keyword>
<dbReference type="Proteomes" id="UP000004200">
    <property type="component" value="Unassembled WGS sequence"/>
</dbReference>
<keyword evidence="10" id="KW-0966">Cell projection</keyword>
<keyword evidence="4" id="KW-0813">Transport</keyword>
<comment type="function">
    <text evidence="1">Needed for flagellar regrowth and assembly.</text>
</comment>
<dbReference type="Pfam" id="PF02108">
    <property type="entry name" value="FliH"/>
    <property type="match status" value="1"/>
</dbReference>
<feature type="compositionally biased region" description="Pro residues" evidence="8">
    <location>
        <begin position="24"/>
        <end position="34"/>
    </location>
</feature>
<organism evidence="10 11">
    <name type="scientific">Thiorhodococcus drewsii AZ1</name>
    <dbReference type="NCBI Taxonomy" id="765913"/>
    <lineage>
        <taxon>Bacteria</taxon>
        <taxon>Pseudomonadati</taxon>
        <taxon>Pseudomonadota</taxon>
        <taxon>Gammaproteobacteria</taxon>
        <taxon>Chromatiales</taxon>
        <taxon>Chromatiaceae</taxon>
        <taxon>Thiorhodococcus</taxon>
    </lineage>
</organism>
<evidence type="ECO:0000256" key="5">
    <source>
        <dbReference type="ARBA" id="ARBA00022795"/>
    </source>
</evidence>
<keyword evidence="5" id="KW-1005">Bacterial flagellum biogenesis</keyword>
<dbReference type="GO" id="GO:0044781">
    <property type="term" value="P:bacterial-type flagellum organization"/>
    <property type="evidence" value="ECO:0007669"/>
    <property type="project" value="UniProtKB-KW"/>
</dbReference>
<dbReference type="EMBL" id="AFWT01000018">
    <property type="protein sequence ID" value="EGV30497.1"/>
    <property type="molecule type" value="Genomic_DNA"/>
</dbReference>
<dbReference type="InterPro" id="IPR051472">
    <property type="entry name" value="T3SS_Stator/FliH"/>
</dbReference>
<dbReference type="AlphaFoldDB" id="G2E335"/>
<evidence type="ECO:0000256" key="7">
    <source>
        <dbReference type="ARBA" id="ARBA00023225"/>
    </source>
</evidence>
<evidence type="ECO:0000256" key="2">
    <source>
        <dbReference type="ARBA" id="ARBA00006602"/>
    </source>
</evidence>
<gene>
    <name evidence="10" type="ORF">ThidrDRAFT_2698</name>
</gene>
<feature type="domain" description="Flagellar assembly protein FliH/Type III secretion system HrpE" evidence="9">
    <location>
        <begin position="107"/>
        <end position="229"/>
    </location>
</feature>
<keyword evidence="10" id="KW-0282">Flagellum</keyword>
<evidence type="ECO:0000256" key="1">
    <source>
        <dbReference type="ARBA" id="ARBA00003041"/>
    </source>
</evidence>
<feature type="compositionally biased region" description="Acidic residues" evidence="8">
    <location>
        <begin position="35"/>
        <end position="47"/>
    </location>
</feature>
<proteinExistence type="inferred from homology"/>
<dbReference type="STRING" id="765913.ThidrDRAFT_2698"/>
<evidence type="ECO:0000256" key="4">
    <source>
        <dbReference type="ARBA" id="ARBA00022448"/>
    </source>
</evidence>
<feature type="region of interest" description="Disordered" evidence="8">
    <location>
        <begin position="243"/>
        <end position="343"/>
    </location>
</feature>
<dbReference type="eggNOG" id="COG1317">
    <property type="taxonomic scope" value="Bacteria"/>
</dbReference>
<sequence length="343" mass="38615">MSRLREAVVEDFGPEVRRWLPPDVGAPPPPPPEPPEPEIEPPTEEEVAAIKEEARLSGAETGFREGYQAGYKEGREKAETEAAAECQEREAREQELREQTEQQLRETVAALEGIAHDLVDPLASLGDDLEPELLTLTVTLAERVIMDTLDRRPELLQGVLRRALDQLPSRQHKIRVHVHPDEQQILETYVQTRDEAISWVPDSEMRRGGCIVDSGPSRIDARFETRLRQAVEAIWGELAQPLTAAAPAEASDTEATEEDGARLDTHESITDAPERPIRQSPIRQSPIRQSPIRQSPMRQSPMRQSPMRQSPIRQSPMCPTPMRRNPSPFPNPRRIQDPVDISP</sequence>
<evidence type="ECO:0000256" key="8">
    <source>
        <dbReference type="SAM" id="MobiDB-lite"/>
    </source>
</evidence>
<evidence type="ECO:0000256" key="3">
    <source>
        <dbReference type="ARBA" id="ARBA00016507"/>
    </source>
</evidence>
<dbReference type="OrthoDB" id="6196089at2"/>
<keyword evidence="6" id="KW-0653">Protein transport</keyword>
<evidence type="ECO:0000313" key="11">
    <source>
        <dbReference type="Proteomes" id="UP000004200"/>
    </source>
</evidence>
<dbReference type="PANTHER" id="PTHR34982:SF1">
    <property type="entry name" value="FLAGELLAR ASSEMBLY PROTEIN FLIH"/>
    <property type="match status" value="1"/>
</dbReference>
<feature type="compositionally biased region" description="Basic and acidic residues" evidence="8">
    <location>
        <begin position="259"/>
        <end position="277"/>
    </location>
</feature>
<dbReference type="SUPFAM" id="SSF160527">
    <property type="entry name" value="V-type ATPase subunit E-like"/>
    <property type="match status" value="1"/>
</dbReference>
<dbReference type="RefSeq" id="WP_007041411.1">
    <property type="nucleotide sequence ID" value="NZ_AFWT01000018.1"/>
</dbReference>
<keyword evidence="7" id="KW-1006">Bacterial flagellum protein export</keyword>
<keyword evidence="11" id="KW-1185">Reference proteome</keyword>